<dbReference type="EMBL" id="JADBEM010000001">
    <property type="protein sequence ID" value="MBE1607762.1"/>
    <property type="molecule type" value="Genomic_DNA"/>
</dbReference>
<sequence>MSCAVVPDSLDAFADLLGRADDDAAAALRHLHRYADIPPTSGGLFSIARQHHRMVCGPLGKSLTELSGVLDAARGQLHTAAANYRRTERDAEQRVAAALPSAHG</sequence>
<evidence type="ECO:0000256" key="1">
    <source>
        <dbReference type="SAM" id="MobiDB-lite"/>
    </source>
</evidence>
<dbReference type="RefSeq" id="WP_192751658.1">
    <property type="nucleotide sequence ID" value="NZ_BAABJL010000040.1"/>
</dbReference>
<evidence type="ECO:0000313" key="2">
    <source>
        <dbReference type="EMBL" id="MBE1607762.1"/>
    </source>
</evidence>
<gene>
    <name evidence="2" type="ORF">HEB94_004610</name>
</gene>
<dbReference type="Proteomes" id="UP000638648">
    <property type="component" value="Unassembled WGS sequence"/>
</dbReference>
<accession>A0A927MWY2</accession>
<evidence type="ECO:0008006" key="4">
    <source>
        <dbReference type="Google" id="ProtNLM"/>
    </source>
</evidence>
<comment type="caution">
    <text evidence="2">The sequence shown here is derived from an EMBL/GenBank/DDBJ whole genome shotgun (WGS) entry which is preliminary data.</text>
</comment>
<organism evidence="2 3">
    <name type="scientific">Actinopolymorpha pittospori</name>
    <dbReference type="NCBI Taxonomy" id="648752"/>
    <lineage>
        <taxon>Bacteria</taxon>
        <taxon>Bacillati</taxon>
        <taxon>Actinomycetota</taxon>
        <taxon>Actinomycetes</taxon>
        <taxon>Propionibacteriales</taxon>
        <taxon>Actinopolymorphaceae</taxon>
        <taxon>Actinopolymorpha</taxon>
    </lineage>
</organism>
<evidence type="ECO:0000313" key="3">
    <source>
        <dbReference type="Proteomes" id="UP000638648"/>
    </source>
</evidence>
<feature type="region of interest" description="Disordered" evidence="1">
    <location>
        <begin position="85"/>
        <end position="104"/>
    </location>
</feature>
<dbReference type="AlphaFoldDB" id="A0A927MWY2"/>
<protein>
    <recommendedName>
        <fullName evidence="4">Excreted virulence factor EspC, type VII ESX diderm</fullName>
    </recommendedName>
</protein>
<name>A0A927MWY2_9ACTN</name>
<proteinExistence type="predicted"/>
<reference evidence="2" key="1">
    <citation type="submission" date="2020-10" db="EMBL/GenBank/DDBJ databases">
        <title>Sequencing the genomes of 1000 actinobacteria strains.</title>
        <authorList>
            <person name="Klenk H.-P."/>
        </authorList>
    </citation>
    <scope>NUCLEOTIDE SEQUENCE</scope>
    <source>
        <strain evidence="2">DSM 45354</strain>
    </source>
</reference>
<keyword evidence="3" id="KW-1185">Reference proteome</keyword>